<dbReference type="Proteomes" id="UP000053664">
    <property type="component" value="Unassembled WGS sequence"/>
</dbReference>
<evidence type="ECO:0000256" key="1">
    <source>
        <dbReference type="SAM" id="MobiDB-lite"/>
    </source>
</evidence>
<gene>
    <name evidence="2" type="ORF">PFL1_04382</name>
</gene>
<accession>A0A061H7T1</accession>
<dbReference type="AlphaFoldDB" id="A0A061H7T1"/>
<feature type="region of interest" description="Disordered" evidence="1">
    <location>
        <begin position="154"/>
        <end position="178"/>
    </location>
</feature>
<feature type="compositionally biased region" description="Low complexity" evidence="1">
    <location>
        <begin position="232"/>
        <end position="263"/>
    </location>
</feature>
<dbReference type="GeneID" id="19318487"/>
<dbReference type="OrthoDB" id="2555336at2759"/>
<protein>
    <submittedName>
        <fullName evidence="2">Uncharacterized protein</fullName>
    </submittedName>
</protein>
<reference evidence="2 3" key="1">
    <citation type="journal article" date="2013" name="Plant Cell">
        <title>The transition from a phytopathogenic smut ancestor to an anamorphic biocontrol agent deciphered by comparative whole-genome analysis.</title>
        <authorList>
            <person name="Lefebvre F."/>
            <person name="Joly D.L."/>
            <person name="Labbe C."/>
            <person name="Teichmann B."/>
            <person name="Linning R."/>
            <person name="Belzile F."/>
            <person name="Bakkeren G."/>
            <person name="Belanger R.R."/>
        </authorList>
    </citation>
    <scope>NUCLEOTIDE SEQUENCE [LARGE SCALE GENOMIC DNA]</scope>
    <source>
        <strain evidence="2 3">PF-1</strain>
    </source>
</reference>
<feature type="region of interest" description="Disordered" evidence="1">
    <location>
        <begin position="65"/>
        <end position="109"/>
    </location>
</feature>
<feature type="compositionally biased region" description="Low complexity" evidence="1">
    <location>
        <begin position="483"/>
        <end position="509"/>
    </location>
</feature>
<feature type="compositionally biased region" description="Low complexity" evidence="1">
    <location>
        <begin position="435"/>
        <end position="448"/>
    </location>
</feature>
<feature type="region of interest" description="Disordered" evidence="1">
    <location>
        <begin position="483"/>
        <end position="519"/>
    </location>
</feature>
<organism evidence="2 3">
    <name type="scientific">Pseudozyma flocculosa PF-1</name>
    <dbReference type="NCBI Taxonomy" id="1277687"/>
    <lineage>
        <taxon>Eukaryota</taxon>
        <taxon>Fungi</taxon>
        <taxon>Dikarya</taxon>
        <taxon>Basidiomycota</taxon>
        <taxon>Ustilaginomycotina</taxon>
        <taxon>Ustilaginomycetes</taxon>
        <taxon>Ustilaginales</taxon>
        <taxon>Ustilaginaceae</taxon>
        <taxon>Pseudozyma</taxon>
    </lineage>
</organism>
<dbReference type="KEGG" id="pfp:PFL1_04382"/>
<name>A0A061H7T1_9BASI</name>
<feature type="region of interest" description="Disordered" evidence="1">
    <location>
        <begin position="211"/>
        <end position="283"/>
    </location>
</feature>
<dbReference type="EMBL" id="KE361636">
    <property type="protein sequence ID" value="EPQ28055.1"/>
    <property type="molecule type" value="Genomic_DNA"/>
</dbReference>
<feature type="region of interest" description="Disordered" evidence="1">
    <location>
        <begin position="382"/>
        <end position="448"/>
    </location>
</feature>
<evidence type="ECO:0000313" key="2">
    <source>
        <dbReference type="EMBL" id="EPQ28055.1"/>
    </source>
</evidence>
<feature type="region of interest" description="Disordered" evidence="1">
    <location>
        <begin position="302"/>
        <end position="321"/>
    </location>
</feature>
<dbReference type="RefSeq" id="XP_007880099.1">
    <property type="nucleotide sequence ID" value="XM_007881908.1"/>
</dbReference>
<proteinExistence type="predicted"/>
<feature type="compositionally biased region" description="Polar residues" evidence="1">
    <location>
        <begin position="212"/>
        <end position="222"/>
    </location>
</feature>
<dbReference type="HOGENOM" id="CLU_439486_0_0_1"/>
<evidence type="ECO:0000313" key="3">
    <source>
        <dbReference type="Proteomes" id="UP000053664"/>
    </source>
</evidence>
<sequence>MVTHSYARSPACYDDPVFARTHFLARVASEDIGVEQAGQRHKLSSAKLDDLQGWDSRWFHGHRITNDDDDDDSSCSSNGGHGDYGNDAESRPHYRPRQSQASSSLASSSAAAPLSVANVARLRSSTVPHQVEHPSHLGQTPADKVRSALLSASVTAKHRVRHDRSASAPEPRLLPAQPLSINTAQPLRLAQPDLCTMSPLAYPVGIFDAADGSSSTDLPATQATPAKRRSTSRSTSSSPASPSSPAAVAGASARHSSRGAARPTVIECSESDGSCHNDAGDADPEGQLAAEIIRLRNARKLDAPREAASPAHPLQPKIDEGLKLTTSDYAPEDDDADHFDLSASDGERSDAIIHSHASHPILRFAEAMLEFGTCSLERFTSDDGNGAQVSVTVGRLPSSRELPPQQERPSPRRISTTPKDLGREAQLMRLKRQESTSSARSSRSNSVNSLATWFQGSEPKLSLRARASRQATSLLSLPSLLAPSASEGSIDTSTTASSSMPASPRPAVSRLSETDAEDDLADADAQRHFAGLGASGRPAYPSYVYGLDGYPDDPAPHLAPSSAGMDVVFQRFDDDLDLGKHASDGAASKPAAAHVTISPLWSEDLGDASQQPSSIWNSLFSS</sequence>
<dbReference type="eggNOG" id="ENOG502RE4R">
    <property type="taxonomic scope" value="Eukaryota"/>
</dbReference>
<feature type="compositionally biased region" description="Low complexity" evidence="1">
    <location>
        <begin position="97"/>
        <end position="109"/>
    </location>
</feature>